<dbReference type="Pfam" id="PF26325">
    <property type="entry name" value="YhjD"/>
    <property type="match status" value="1"/>
</dbReference>
<comment type="caution">
    <text evidence="1">The sequence shown here is derived from an EMBL/GenBank/DDBJ whole genome shotgun (WGS) entry which is preliminary data.</text>
</comment>
<gene>
    <name evidence="1" type="ORF">QWY15_15305</name>
</gene>
<name>A0ABT8MUQ0_9BACL</name>
<proteinExistence type="predicted"/>
<dbReference type="EMBL" id="JAUJWW010000007">
    <property type="protein sequence ID" value="MDN7228647.1"/>
    <property type="molecule type" value="Genomic_DNA"/>
</dbReference>
<accession>A0ABT8MUQ0</accession>
<sequence>MPLISQEEVVHFEKAIYLPMVLIILERDRSLFEKGTFKLKRPYIELVDNAIKLVQKELQETKIHMRKHHMKMIRGIGDDTFTEYVFYHGGYEDHRRYLNLRLRNRVEELLRVYLAMSNRQIW</sequence>
<keyword evidence="2" id="KW-1185">Reference proteome</keyword>
<dbReference type="RefSeq" id="WP_300983539.1">
    <property type="nucleotide sequence ID" value="NZ_CP129238.1"/>
</dbReference>
<evidence type="ECO:0000313" key="2">
    <source>
        <dbReference type="Proteomes" id="UP001172054"/>
    </source>
</evidence>
<reference evidence="1 2" key="1">
    <citation type="submission" date="2023-06" db="EMBL/GenBank/DDBJ databases">
        <title>Novel species in genus Planococcus.</title>
        <authorList>
            <person name="Ning S."/>
        </authorList>
    </citation>
    <scope>NUCLEOTIDE SEQUENCE [LARGE SCALE GENOMIC DNA]</scope>
    <source>
        <strain evidence="1 2">N064</strain>
    </source>
</reference>
<organism evidence="1 2">
    <name type="scientific">Planococcus liqunii</name>
    <dbReference type="NCBI Taxonomy" id="3058394"/>
    <lineage>
        <taxon>Bacteria</taxon>
        <taxon>Bacillati</taxon>
        <taxon>Bacillota</taxon>
        <taxon>Bacilli</taxon>
        <taxon>Bacillales</taxon>
        <taxon>Caryophanaceae</taxon>
        <taxon>Planococcus</taxon>
    </lineage>
</organism>
<protein>
    <recommendedName>
        <fullName evidence="3">YhjD</fullName>
    </recommendedName>
</protein>
<dbReference type="Proteomes" id="UP001172054">
    <property type="component" value="Unassembled WGS sequence"/>
</dbReference>
<dbReference type="InterPro" id="IPR058600">
    <property type="entry name" value="YhjD-like"/>
</dbReference>
<evidence type="ECO:0008006" key="3">
    <source>
        <dbReference type="Google" id="ProtNLM"/>
    </source>
</evidence>
<evidence type="ECO:0000313" key="1">
    <source>
        <dbReference type="EMBL" id="MDN7228647.1"/>
    </source>
</evidence>